<dbReference type="AlphaFoldDB" id="A0A6G1CST9"/>
<evidence type="ECO:0000313" key="3">
    <source>
        <dbReference type="Proteomes" id="UP000479710"/>
    </source>
</evidence>
<evidence type="ECO:0000256" key="1">
    <source>
        <dbReference type="SAM" id="MobiDB-lite"/>
    </source>
</evidence>
<dbReference type="Proteomes" id="UP000479710">
    <property type="component" value="Unassembled WGS sequence"/>
</dbReference>
<keyword evidence="3" id="KW-1185">Reference proteome</keyword>
<accession>A0A6G1CST9</accession>
<name>A0A6G1CST9_9ORYZ</name>
<gene>
    <name evidence="2" type="ORF">E2562_022582</name>
</gene>
<reference evidence="2 3" key="1">
    <citation type="submission" date="2019-11" db="EMBL/GenBank/DDBJ databases">
        <title>Whole genome sequence of Oryza granulata.</title>
        <authorList>
            <person name="Li W."/>
        </authorList>
    </citation>
    <scope>NUCLEOTIDE SEQUENCE [LARGE SCALE GENOMIC DNA]</scope>
    <source>
        <strain evidence="3">cv. Menghai</strain>
        <tissue evidence="2">Leaf</tissue>
    </source>
</reference>
<comment type="caution">
    <text evidence="2">The sequence shown here is derived from an EMBL/GenBank/DDBJ whole genome shotgun (WGS) entry which is preliminary data.</text>
</comment>
<organism evidence="2 3">
    <name type="scientific">Oryza meyeriana var. granulata</name>
    <dbReference type="NCBI Taxonomy" id="110450"/>
    <lineage>
        <taxon>Eukaryota</taxon>
        <taxon>Viridiplantae</taxon>
        <taxon>Streptophyta</taxon>
        <taxon>Embryophyta</taxon>
        <taxon>Tracheophyta</taxon>
        <taxon>Spermatophyta</taxon>
        <taxon>Magnoliopsida</taxon>
        <taxon>Liliopsida</taxon>
        <taxon>Poales</taxon>
        <taxon>Poaceae</taxon>
        <taxon>BOP clade</taxon>
        <taxon>Oryzoideae</taxon>
        <taxon>Oryzeae</taxon>
        <taxon>Oryzinae</taxon>
        <taxon>Oryza</taxon>
        <taxon>Oryza meyeriana</taxon>
    </lineage>
</organism>
<feature type="region of interest" description="Disordered" evidence="1">
    <location>
        <begin position="1"/>
        <end position="33"/>
    </location>
</feature>
<feature type="compositionally biased region" description="Low complexity" evidence="1">
    <location>
        <begin position="16"/>
        <end position="33"/>
    </location>
</feature>
<dbReference type="EMBL" id="SPHZ02000008">
    <property type="protein sequence ID" value="KAF0902934.1"/>
    <property type="molecule type" value="Genomic_DNA"/>
</dbReference>
<proteinExistence type="predicted"/>
<protein>
    <submittedName>
        <fullName evidence="2">Uncharacterized protein</fullName>
    </submittedName>
</protein>
<evidence type="ECO:0000313" key="2">
    <source>
        <dbReference type="EMBL" id="KAF0902934.1"/>
    </source>
</evidence>
<sequence length="97" mass="10534">MAAGRVWRANDDMTPTATRSSSEAATEARSSRLLSPPVSSAQIAIPASFPAYLKAGGACHRRRLPTPCLAWFPGSRWRPRDAEAVRDSVASLHCNRK</sequence>